<feature type="signal peptide" evidence="1">
    <location>
        <begin position="1"/>
        <end position="18"/>
    </location>
</feature>
<sequence>MKLFNFLLAAIAPGYAFAQSCPCGYKDSSGNVWREAIISTFTQSAGALAAVNADWVISTDTQTQSSPATANIQYTAANVMQFNDALGLKVSAHTTGNAKCAEIFTKVAATLFEPSPES</sequence>
<keyword evidence="1" id="KW-0732">Signal</keyword>
<gene>
    <name evidence="2" type="ORF">V5O48_001883</name>
</gene>
<evidence type="ECO:0000256" key="1">
    <source>
        <dbReference type="SAM" id="SignalP"/>
    </source>
</evidence>
<keyword evidence="3" id="KW-1185">Reference proteome</keyword>
<evidence type="ECO:0000313" key="2">
    <source>
        <dbReference type="EMBL" id="KAL0580107.1"/>
    </source>
</evidence>
<organism evidence="2 3">
    <name type="scientific">Marasmius crinis-equi</name>
    <dbReference type="NCBI Taxonomy" id="585013"/>
    <lineage>
        <taxon>Eukaryota</taxon>
        <taxon>Fungi</taxon>
        <taxon>Dikarya</taxon>
        <taxon>Basidiomycota</taxon>
        <taxon>Agaricomycotina</taxon>
        <taxon>Agaricomycetes</taxon>
        <taxon>Agaricomycetidae</taxon>
        <taxon>Agaricales</taxon>
        <taxon>Marasmiineae</taxon>
        <taxon>Marasmiaceae</taxon>
        <taxon>Marasmius</taxon>
    </lineage>
</organism>
<dbReference type="EMBL" id="JBAHYK010000039">
    <property type="protein sequence ID" value="KAL0580107.1"/>
    <property type="molecule type" value="Genomic_DNA"/>
</dbReference>
<feature type="chain" id="PRO_5045438751" evidence="1">
    <location>
        <begin position="19"/>
        <end position="118"/>
    </location>
</feature>
<reference evidence="2 3" key="1">
    <citation type="submission" date="2024-02" db="EMBL/GenBank/DDBJ databases">
        <title>A draft genome for the cacao thread blight pathogen Marasmius crinis-equi.</title>
        <authorList>
            <person name="Cohen S.P."/>
            <person name="Baruah I.K."/>
            <person name="Amoako-Attah I."/>
            <person name="Bukari Y."/>
            <person name="Meinhardt L.W."/>
            <person name="Bailey B.A."/>
        </authorList>
    </citation>
    <scope>NUCLEOTIDE SEQUENCE [LARGE SCALE GENOMIC DNA]</scope>
    <source>
        <strain evidence="2 3">GH-76</strain>
    </source>
</reference>
<proteinExistence type="predicted"/>
<comment type="caution">
    <text evidence="2">The sequence shown here is derived from an EMBL/GenBank/DDBJ whole genome shotgun (WGS) entry which is preliminary data.</text>
</comment>
<dbReference type="Proteomes" id="UP001465976">
    <property type="component" value="Unassembled WGS sequence"/>
</dbReference>
<name>A0ABR3FX37_9AGAR</name>
<evidence type="ECO:0000313" key="3">
    <source>
        <dbReference type="Proteomes" id="UP001465976"/>
    </source>
</evidence>
<accession>A0ABR3FX37</accession>
<dbReference type="PROSITE" id="PS51257">
    <property type="entry name" value="PROKAR_LIPOPROTEIN"/>
    <property type="match status" value="1"/>
</dbReference>
<protein>
    <submittedName>
        <fullName evidence="2">Uncharacterized protein</fullName>
    </submittedName>
</protein>